<comment type="function">
    <text evidence="6">Protein O-glucosyltransferase. Catalyzes the reaction that attaches glucose through an O-glycosidic linkage to a conserved serine residue found in the consensus sequence C-X-S-X-[PA]-C in epidermal growth factor-like repeats. Regulates Notch signaling by glucosylating Notch in the ER, glucosylation is required for the correct folding and cleavage of Notch.</text>
</comment>
<dbReference type="GO" id="GO:0035251">
    <property type="term" value="F:UDP-glucosyltransferase activity"/>
    <property type="evidence" value="ECO:0007669"/>
    <property type="project" value="TreeGrafter"/>
</dbReference>
<comment type="pathway">
    <text evidence="2">Protein modification; protein glycosylation.</text>
</comment>
<organism evidence="8 9">
    <name type="scientific">Caligus rogercresseyi</name>
    <name type="common">Sea louse</name>
    <dbReference type="NCBI Taxonomy" id="217165"/>
    <lineage>
        <taxon>Eukaryota</taxon>
        <taxon>Metazoa</taxon>
        <taxon>Ecdysozoa</taxon>
        <taxon>Arthropoda</taxon>
        <taxon>Crustacea</taxon>
        <taxon>Multicrustacea</taxon>
        <taxon>Hexanauplia</taxon>
        <taxon>Copepoda</taxon>
        <taxon>Siphonostomatoida</taxon>
        <taxon>Caligidae</taxon>
        <taxon>Caligus</taxon>
    </lineage>
</organism>
<evidence type="ECO:0000313" key="9">
    <source>
        <dbReference type="Proteomes" id="UP000595437"/>
    </source>
</evidence>
<dbReference type="Pfam" id="PF05686">
    <property type="entry name" value="Glyco_transf_90"/>
    <property type="match status" value="1"/>
</dbReference>
<evidence type="ECO:0000256" key="2">
    <source>
        <dbReference type="ARBA" id="ARBA00004922"/>
    </source>
</evidence>
<dbReference type="GO" id="GO:0006493">
    <property type="term" value="P:protein O-linked glycosylation"/>
    <property type="evidence" value="ECO:0007669"/>
    <property type="project" value="TreeGrafter"/>
</dbReference>
<sequence>TPDYLDIGFPAWTFKEGGPAITSYPNGLGEWDEMRERILKRPDLVDASYTKNQAWKSNKDTLDAPPANEVPLEGHCQYKYLFNYRGVAASFRFKHLFLCQSLVFHVGNEWTEFFYHALVPWIHYVPVPSGSSQDMIRDLILFFRAHPEIAEGIAKTGHEIIKNN</sequence>
<evidence type="ECO:0000256" key="5">
    <source>
        <dbReference type="ARBA" id="ARBA00022679"/>
    </source>
</evidence>
<dbReference type="InterPro" id="IPR051091">
    <property type="entry name" value="O-Glucosyltr/Glycosyltrsf_90"/>
</dbReference>
<dbReference type="GO" id="GO:0045747">
    <property type="term" value="P:positive regulation of Notch signaling pathway"/>
    <property type="evidence" value="ECO:0007669"/>
    <property type="project" value="TreeGrafter"/>
</dbReference>
<evidence type="ECO:0000256" key="1">
    <source>
        <dbReference type="ARBA" id="ARBA00004319"/>
    </source>
</evidence>
<evidence type="ECO:0000313" key="8">
    <source>
        <dbReference type="EMBL" id="QQP49105.1"/>
    </source>
</evidence>
<dbReference type="InterPro" id="IPR006598">
    <property type="entry name" value="CAP10"/>
</dbReference>
<feature type="domain" description="Glycosyl transferase CAP10" evidence="7">
    <location>
        <begin position="1"/>
        <end position="163"/>
    </location>
</feature>
<comment type="subcellular location">
    <subcellularLocation>
        <location evidence="1">Endoplasmic reticulum lumen</location>
    </subcellularLocation>
</comment>
<dbReference type="GO" id="GO:0035252">
    <property type="term" value="F:UDP-xylosyltransferase activity"/>
    <property type="evidence" value="ECO:0007669"/>
    <property type="project" value="TreeGrafter"/>
</dbReference>
<dbReference type="PANTHER" id="PTHR12203">
    <property type="entry name" value="KDEL LYS-ASP-GLU-LEU CONTAINING - RELATED"/>
    <property type="match status" value="1"/>
</dbReference>
<evidence type="ECO:0000256" key="4">
    <source>
        <dbReference type="ARBA" id="ARBA00022676"/>
    </source>
</evidence>
<name>A0A7T8K903_CALRO</name>
<evidence type="ECO:0000256" key="3">
    <source>
        <dbReference type="ARBA" id="ARBA00010118"/>
    </source>
</evidence>
<dbReference type="AlphaFoldDB" id="A0A7T8K903"/>
<proteinExistence type="inferred from homology"/>
<dbReference type="PANTHER" id="PTHR12203:SF35">
    <property type="entry name" value="PROTEIN O-GLUCOSYLTRANSFERASE 1"/>
    <property type="match status" value="1"/>
</dbReference>
<gene>
    <name evidence="8" type="ORF">FKW44_009639</name>
</gene>
<reference evidence="9" key="1">
    <citation type="submission" date="2021-01" db="EMBL/GenBank/DDBJ databases">
        <title>Caligus Genome Assembly.</title>
        <authorList>
            <person name="Gallardo-Escarate C."/>
        </authorList>
    </citation>
    <scope>NUCLEOTIDE SEQUENCE [LARGE SCALE GENOMIC DNA]</scope>
</reference>
<keyword evidence="9" id="KW-1185">Reference proteome</keyword>
<comment type="similarity">
    <text evidence="3">Belongs to the glycosyltransferase 90 family.</text>
</comment>
<keyword evidence="4" id="KW-0328">Glycosyltransferase</keyword>
<dbReference type="GO" id="GO:0005788">
    <property type="term" value="C:endoplasmic reticulum lumen"/>
    <property type="evidence" value="ECO:0007669"/>
    <property type="project" value="UniProtKB-SubCell"/>
</dbReference>
<dbReference type="SMART" id="SM00672">
    <property type="entry name" value="CAP10"/>
    <property type="match status" value="1"/>
</dbReference>
<dbReference type="EMBL" id="CP045895">
    <property type="protein sequence ID" value="QQP49105.1"/>
    <property type="molecule type" value="Genomic_DNA"/>
</dbReference>
<dbReference type="OrthoDB" id="202415at2759"/>
<dbReference type="Proteomes" id="UP000595437">
    <property type="component" value="Chromosome 6"/>
</dbReference>
<protein>
    <submittedName>
        <fullName evidence="8">KTEL motif-containing protein 1</fullName>
    </submittedName>
</protein>
<feature type="non-terminal residue" evidence="8">
    <location>
        <position position="164"/>
    </location>
</feature>
<keyword evidence="5" id="KW-0808">Transferase</keyword>
<accession>A0A7T8K903</accession>
<evidence type="ECO:0000259" key="7">
    <source>
        <dbReference type="SMART" id="SM00672"/>
    </source>
</evidence>
<evidence type="ECO:0000256" key="6">
    <source>
        <dbReference type="ARBA" id="ARBA00045690"/>
    </source>
</evidence>